<evidence type="ECO:0000259" key="6">
    <source>
        <dbReference type="PROSITE" id="PS50178"/>
    </source>
</evidence>
<dbReference type="Proteomes" id="UP000838763">
    <property type="component" value="Unassembled WGS sequence"/>
</dbReference>
<feature type="domain" description="FYVE-type" evidence="6">
    <location>
        <begin position="126"/>
        <end position="181"/>
    </location>
</feature>
<dbReference type="AlphaFoldDB" id="A0A9P1MEX6"/>
<dbReference type="InterPro" id="IPR017455">
    <property type="entry name" value="Znf_FYVE-rel"/>
</dbReference>
<dbReference type="PANTHER" id="PTHR23164:SF30">
    <property type="entry name" value="EARLY ENDOSOME ANTIGEN 1"/>
    <property type="match status" value="1"/>
</dbReference>
<dbReference type="InterPro" id="IPR013083">
    <property type="entry name" value="Znf_RING/FYVE/PHD"/>
</dbReference>
<dbReference type="OrthoDB" id="10018316at2759"/>
<keyword evidence="1" id="KW-0479">Metal-binding</keyword>
<keyword evidence="3" id="KW-0862">Zinc</keyword>
<gene>
    <name evidence="7" type="ORF">PPNO1_LOCUS9064</name>
</gene>
<evidence type="ECO:0000256" key="5">
    <source>
        <dbReference type="SAM" id="MobiDB-lite"/>
    </source>
</evidence>
<sequence length="243" mass="26570">MATELIMPSVNTQPGYGFYDRPQHHRSQSYQIPQRGVNYTGVSSLSSSNSSGNSPTSPKAYHTRQARPLFMPAALRPNESTGDSGKAFEEDEDELDVDMFPDVTALPTKQHWKPDPASTVCDDPTCKRTFGYFTRRHHCRRCGNIFCDTHSSNAVILDQDANYNPRGSPSRACNHCHTEYQSWRSRNSSRNSSSASSEIAGASASGPKACNSIAASANALASLDLAKASVAASVPRDWNWSTF</sequence>
<keyword evidence="8" id="KW-1185">Reference proteome</keyword>
<dbReference type="PROSITE" id="PS50178">
    <property type="entry name" value="ZF_FYVE"/>
    <property type="match status" value="1"/>
</dbReference>
<dbReference type="InterPro" id="IPR011011">
    <property type="entry name" value="Znf_FYVE_PHD"/>
</dbReference>
<comment type="caution">
    <text evidence="7">The sequence shown here is derived from an EMBL/GenBank/DDBJ whole genome shotgun (WGS) entry which is preliminary data.</text>
</comment>
<accession>A0A9P1MEX6</accession>
<keyword evidence="2 4" id="KW-0863">Zinc-finger</keyword>
<dbReference type="SMART" id="SM00064">
    <property type="entry name" value="FYVE"/>
    <property type="match status" value="1"/>
</dbReference>
<reference evidence="7" key="1">
    <citation type="submission" date="2022-11" db="EMBL/GenBank/DDBJ databases">
        <authorList>
            <person name="Scott C."/>
            <person name="Bruce N."/>
        </authorList>
    </citation>
    <scope>NUCLEOTIDE SEQUENCE</scope>
</reference>
<organism evidence="7 8">
    <name type="scientific">Parascedosporium putredinis</name>
    <dbReference type="NCBI Taxonomy" id="1442378"/>
    <lineage>
        <taxon>Eukaryota</taxon>
        <taxon>Fungi</taxon>
        <taxon>Dikarya</taxon>
        <taxon>Ascomycota</taxon>
        <taxon>Pezizomycotina</taxon>
        <taxon>Sordariomycetes</taxon>
        <taxon>Hypocreomycetidae</taxon>
        <taxon>Microascales</taxon>
        <taxon>Microascaceae</taxon>
        <taxon>Parascedosporium</taxon>
    </lineage>
</organism>
<dbReference type="GO" id="GO:0008270">
    <property type="term" value="F:zinc ion binding"/>
    <property type="evidence" value="ECO:0007669"/>
    <property type="project" value="UniProtKB-KW"/>
</dbReference>
<evidence type="ECO:0000313" key="8">
    <source>
        <dbReference type="Proteomes" id="UP000838763"/>
    </source>
</evidence>
<evidence type="ECO:0000256" key="2">
    <source>
        <dbReference type="ARBA" id="ARBA00022771"/>
    </source>
</evidence>
<dbReference type="InterPro" id="IPR000306">
    <property type="entry name" value="Znf_FYVE"/>
</dbReference>
<feature type="compositionally biased region" description="Low complexity" evidence="5">
    <location>
        <begin position="40"/>
        <end position="58"/>
    </location>
</feature>
<dbReference type="Gene3D" id="3.30.40.10">
    <property type="entry name" value="Zinc/RING finger domain, C3HC4 (zinc finger)"/>
    <property type="match status" value="1"/>
</dbReference>
<proteinExistence type="predicted"/>
<protein>
    <recommendedName>
        <fullName evidence="6">FYVE-type domain-containing protein</fullName>
    </recommendedName>
</protein>
<dbReference type="Pfam" id="PF01363">
    <property type="entry name" value="FYVE"/>
    <property type="match status" value="1"/>
</dbReference>
<dbReference type="CDD" id="cd15760">
    <property type="entry name" value="FYVE_scVPS27p_like"/>
    <property type="match status" value="1"/>
</dbReference>
<evidence type="ECO:0000256" key="3">
    <source>
        <dbReference type="ARBA" id="ARBA00022833"/>
    </source>
</evidence>
<feature type="region of interest" description="Disordered" evidence="5">
    <location>
        <begin position="1"/>
        <end position="61"/>
    </location>
</feature>
<feature type="compositionally biased region" description="Low complexity" evidence="5">
    <location>
        <begin position="185"/>
        <end position="205"/>
    </location>
</feature>
<dbReference type="PANTHER" id="PTHR23164">
    <property type="entry name" value="EARLY ENDOSOME ANTIGEN 1"/>
    <property type="match status" value="1"/>
</dbReference>
<feature type="region of interest" description="Disordered" evidence="5">
    <location>
        <begin position="185"/>
        <end position="206"/>
    </location>
</feature>
<dbReference type="EMBL" id="CALLCH030000020">
    <property type="protein sequence ID" value="CAI4219506.1"/>
    <property type="molecule type" value="Genomic_DNA"/>
</dbReference>
<name>A0A9P1MEX6_9PEZI</name>
<dbReference type="SUPFAM" id="SSF57903">
    <property type="entry name" value="FYVE/PHD zinc finger"/>
    <property type="match status" value="1"/>
</dbReference>
<evidence type="ECO:0000256" key="1">
    <source>
        <dbReference type="ARBA" id="ARBA00022723"/>
    </source>
</evidence>
<evidence type="ECO:0000313" key="7">
    <source>
        <dbReference type="EMBL" id="CAI4219506.1"/>
    </source>
</evidence>
<evidence type="ECO:0000256" key="4">
    <source>
        <dbReference type="PROSITE-ProRule" id="PRU00091"/>
    </source>
</evidence>